<dbReference type="Pfam" id="PF00160">
    <property type="entry name" value="Pro_isomerase"/>
    <property type="match status" value="1"/>
</dbReference>
<comment type="similarity">
    <text evidence="1 4">Belongs to the cyclophilin-type PPIase family.</text>
</comment>
<dbReference type="PROSITE" id="PS50072">
    <property type="entry name" value="CSA_PPIASE_2"/>
    <property type="match status" value="1"/>
</dbReference>
<evidence type="ECO:0000256" key="4">
    <source>
        <dbReference type="RuleBase" id="RU363019"/>
    </source>
</evidence>
<dbReference type="InterPro" id="IPR020892">
    <property type="entry name" value="Cyclophilin-type_PPIase_CS"/>
</dbReference>
<dbReference type="PROSITE" id="PS00170">
    <property type="entry name" value="CSA_PPIASE_1"/>
    <property type="match status" value="1"/>
</dbReference>
<dbReference type="Gene3D" id="2.40.100.10">
    <property type="entry name" value="Cyclophilin-like"/>
    <property type="match status" value="1"/>
</dbReference>
<dbReference type="OrthoDB" id="9807797at2"/>
<comment type="catalytic activity">
    <reaction evidence="4">
        <text>[protein]-peptidylproline (omega=180) = [protein]-peptidylproline (omega=0)</text>
        <dbReference type="Rhea" id="RHEA:16237"/>
        <dbReference type="Rhea" id="RHEA-COMP:10747"/>
        <dbReference type="Rhea" id="RHEA-COMP:10748"/>
        <dbReference type="ChEBI" id="CHEBI:83833"/>
        <dbReference type="ChEBI" id="CHEBI:83834"/>
        <dbReference type="EC" id="5.2.1.8"/>
    </reaction>
</comment>
<keyword evidence="3 4" id="KW-0413">Isomerase</keyword>
<dbReference type="CDD" id="cd00317">
    <property type="entry name" value="cyclophilin"/>
    <property type="match status" value="1"/>
</dbReference>
<evidence type="ECO:0000256" key="1">
    <source>
        <dbReference type="ARBA" id="ARBA00007365"/>
    </source>
</evidence>
<dbReference type="InterPro" id="IPR044666">
    <property type="entry name" value="Cyclophilin_A-like"/>
</dbReference>
<dbReference type="eggNOG" id="COG0652">
    <property type="taxonomic scope" value="Bacteria"/>
</dbReference>
<dbReference type="AlphaFoldDB" id="A0A084UB35"/>
<proteinExistence type="inferred from homology"/>
<dbReference type="PANTHER" id="PTHR45625">
    <property type="entry name" value="PEPTIDYL-PROLYL CIS-TRANS ISOMERASE-RELATED"/>
    <property type="match status" value="1"/>
</dbReference>
<reference evidence="6 7" key="1">
    <citation type="submission" date="2014-05" db="EMBL/GenBank/DDBJ databases">
        <title>Draft Genome Sequence of Nitratireductor basaltis Strain UMTGB225, A Marine Bacterium Isolated from Green Barrel Tunicate.</title>
        <authorList>
            <person name="Gan H.Y."/>
        </authorList>
    </citation>
    <scope>NUCLEOTIDE SEQUENCE [LARGE SCALE GENOMIC DNA]</scope>
    <source>
        <strain evidence="6 7">UMTGB225</strain>
    </source>
</reference>
<dbReference type="PANTHER" id="PTHR45625:SF4">
    <property type="entry name" value="PEPTIDYLPROLYL ISOMERASE DOMAIN AND WD REPEAT-CONTAINING PROTEIN 1"/>
    <property type="match status" value="1"/>
</dbReference>
<dbReference type="EMBL" id="JMQM01000001">
    <property type="protein sequence ID" value="KFB10171.1"/>
    <property type="molecule type" value="Genomic_DNA"/>
</dbReference>
<keyword evidence="4" id="KW-0732">Signal</keyword>
<name>A0A084UB35_9HYPH</name>
<keyword evidence="7" id="KW-1185">Reference proteome</keyword>
<evidence type="ECO:0000256" key="3">
    <source>
        <dbReference type="ARBA" id="ARBA00023235"/>
    </source>
</evidence>
<comment type="function">
    <text evidence="4">PPIases accelerate the folding of proteins. It catalyzes the cis-trans isomerization of proline imidic peptide bonds in oligopeptides.</text>
</comment>
<dbReference type="Proteomes" id="UP000053675">
    <property type="component" value="Unassembled WGS sequence"/>
</dbReference>
<dbReference type="GO" id="GO:0003755">
    <property type="term" value="F:peptidyl-prolyl cis-trans isomerase activity"/>
    <property type="evidence" value="ECO:0007669"/>
    <property type="project" value="UniProtKB-UniRule"/>
</dbReference>
<feature type="domain" description="PPIase cyclophilin-type" evidence="5">
    <location>
        <begin position="38"/>
        <end position="187"/>
    </location>
</feature>
<dbReference type="STRING" id="472175.EL18_01201"/>
<dbReference type="InterPro" id="IPR002130">
    <property type="entry name" value="Cyclophilin-type_PPIase_dom"/>
</dbReference>
<dbReference type="GO" id="GO:0006457">
    <property type="term" value="P:protein folding"/>
    <property type="evidence" value="ECO:0007669"/>
    <property type="project" value="InterPro"/>
</dbReference>
<keyword evidence="2 4" id="KW-0697">Rotamase</keyword>
<feature type="signal peptide" evidence="4">
    <location>
        <begin position="1"/>
        <end position="24"/>
    </location>
</feature>
<gene>
    <name evidence="6" type="ORF">EL18_01201</name>
</gene>
<accession>A0A084UB35</accession>
<protein>
    <recommendedName>
        <fullName evidence="4">Peptidyl-prolyl cis-trans isomerase</fullName>
        <shortName evidence="4">PPIase</shortName>
        <ecNumber evidence="4">5.2.1.8</ecNumber>
    </recommendedName>
</protein>
<dbReference type="InterPro" id="IPR029000">
    <property type="entry name" value="Cyclophilin-like_dom_sf"/>
</dbReference>
<evidence type="ECO:0000259" key="5">
    <source>
        <dbReference type="PROSITE" id="PS50072"/>
    </source>
</evidence>
<feature type="chain" id="PRO_5006512867" description="Peptidyl-prolyl cis-trans isomerase" evidence="4">
    <location>
        <begin position="25"/>
        <end position="193"/>
    </location>
</feature>
<evidence type="ECO:0000256" key="2">
    <source>
        <dbReference type="ARBA" id="ARBA00023110"/>
    </source>
</evidence>
<dbReference type="PRINTS" id="PR00153">
    <property type="entry name" value="CSAPPISMRASE"/>
</dbReference>
<evidence type="ECO:0000313" key="6">
    <source>
        <dbReference type="EMBL" id="KFB10171.1"/>
    </source>
</evidence>
<organism evidence="6 7">
    <name type="scientific">Nitratireductor basaltis</name>
    <dbReference type="NCBI Taxonomy" id="472175"/>
    <lineage>
        <taxon>Bacteria</taxon>
        <taxon>Pseudomonadati</taxon>
        <taxon>Pseudomonadota</taxon>
        <taxon>Alphaproteobacteria</taxon>
        <taxon>Hyphomicrobiales</taxon>
        <taxon>Phyllobacteriaceae</taxon>
        <taxon>Nitratireductor</taxon>
    </lineage>
</organism>
<evidence type="ECO:0000313" key="7">
    <source>
        <dbReference type="Proteomes" id="UP000053675"/>
    </source>
</evidence>
<dbReference type="SUPFAM" id="SSF50891">
    <property type="entry name" value="Cyclophilin-like"/>
    <property type="match status" value="1"/>
</dbReference>
<dbReference type="EC" id="5.2.1.8" evidence="4"/>
<sequence>MRLARFAASTLLAAALAFPFAAHAADPENTLVIELKDGTVEIALRPDLAPKHVERIKELARSGAYDNVAFHRVIDGFMAQTGDVQFGDMEDGFNPARAGTGSSELPDLPAEFSKATFERGTVGMARSQDPNSANSQFFINFAPAPFLNGSYTIVGEVESGMEHVDAIKRGDKDRNGVVEDPDRMIDVRVKADE</sequence>
<dbReference type="RefSeq" id="WP_036480768.1">
    <property type="nucleotide sequence ID" value="NZ_JMQM01000001.1"/>
</dbReference>
<dbReference type="PATRIC" id="fig|472175.3.peg.1210"/>
<comment type="caution">
    <text evidence="6">The sequence shown here is derived from an EMBL/GenBank/DDBJ whole genome shotgun (WGS) entry which is preliminary data.</text>
</comment>